<evidence type="ECO:0000256" key="3">
    <source>
        <dbReference type="ARBA" id="ARBA00022475"/>
    </source>
</evidence>
<evidence type="ECO:0000313" key="10">
    <source>
        <dbReference type="EMBL" id="TQL39006.1"/>
    </source>
</evidence>
<dbReference type="Gene3D" id="1.20.1720.10">
    <property type="entry name" value="Multidrug resistance protein D"/>
    <property type="match status" value="1"/>
</dbReference>
<comment type="subcellular location">
    <subcellularLocation>
        <location evidence="1">Cell membrane</location>
        <topology evidence="1">Multi-pass membrane protein</topology>
    </subcellularLocation>
</comment>
<evidence type="ECO:0000256" key="5">
    <source>
        <dbReference type="ARBA" id="ARBA00022989"/>
    </source>
</evidence>
<evidence type="ECO:0000256" key="2">
    <source>
        <dbReference type="ARBA" id="ARBA00022448"/>
    </source>
</evidence>
<dbReference type="GO" id="GO:0022857">
    <property type="term" value="F:transmembrane transporter activity"/>
    <property type="evidence" value="ECO:0007669"/>
    <property type="project" value="InterPro"/>
</dbReference>
<keyword evidence="5 7" id="KW-1133">Transmembrane helix</keyword>
<evidence type="ECO:0000259" key="8">
    <source>
        <dbReference type="PROSITE" id="PS50850"/>
    </source>
</evidence>
<evidence type="ECO:0000256" key="1">
    <source>
        <dbReference type="ARBA" id="ARBA00004651"/>
    </source>
</evidence>
<dbReference type="Gene3D" id="1.20.1250.20">
    <property type="entry name" value="MFS general substrate transporter like domains"/>
    <property type="match status" value="1"/>
</dbReference>
<feature type="transmembrane region" description="Helical" evidence="7">
    <location>
        <begin position="59"/>
        <end position="76"/>
    </location>
</feature>
<dbReference type="Proteomes" id="UP000315983">
    <property type="component" value="Unassembled WGS sequence"/>
</dbReference>
<evidence type="ECO:0000313" key="12">
    <source>
        <dbReference type="Proteomes" id="UP000677457"/>
    </source>
</evidence>
<keyword evidence="3" id="KW-1003">Cell membrane</keyword>
<comment type="caution">
    <text evidence="10">The sequence shown here is derived from an EMBL/GenBank/DDBJ whole genome shotgun (WGS) entry which is preliminary data.</text>
</comment>
<dbReference type="PANTHER" id="PTHR42718">
    <property type="entry name" value="MAJOR FACILITATOR SUPERFAMILY MULTIDRUG TRANSPORTER MFSC"/>
    <property type="match status" value="1"/>
</dbReference>
<dbReference type="InterPro" id="IPR020846">
    <property type="entry name" value="MFS_dom"/>
</dbReference>
<dbReference type="PRINTS" id="PR01036">
    <property type="entry name" value="TCRTETB"/>
</dbReference>
<proteinExistence type="predicted"/>
<dbReference type="EMBL" id="VFOL01000001">
    <property type="protein sequence ID" value="TQL39006.1"/>
    <property type="molecule type" value="Genomic_DNA"/>
</dbReference>
<feature type="transmembrane region" description="Helical" evidence="7">
    <location>
        <begin position="203"/>
        <end position="222"/>
    </location>
</feature>
<dbReference type="GO" id="GO:0005886">
    <property type="term" value="C:plasma membrane"/>
    <property type="evidence" value="ECO:0007669"/>
    <property type="project" value="UniProtKB-SubCell"/>
</dbReference>
<feature type="transmembrane region" description="Helical" evidence="7">
    <location>
        <begin position="360"/>
        <end position="386"/>
    </location>
</feature>
<dbReference type="Pfam" id="PF07690">
    <property type="entry name" value="MFS_1"/>
    <property type="match status" value="1"/>
</dbReference>
<evidence type="ECO:0000313" key="11">
    <source>
        <dbReference type="Proteomes" id="UP000315983"/>
    </source>
</evidence>
<feature type="transmembrane region" description="Helical" evidence="7">
    <location>
        <begin position="234"/>
        <end position="250"/>
    </location>
</feature>
<feature type="transmembrane region" description="Helical" evidence="7">
    <location>
        <begin position="270"/>
        <end position="295"/>
    </location>
</feature>
<organism evidence="10 11">
    <name type="scientific">Salinispora arenicola</name>
    <dbReference type="NCBI Taxonomy" id="168697"/>
    <lineage>
        <taxon>Bacteria</taxon>
        <taxon>Bacillati</taxon>
        <taxon>Actinomycetota</taxon>
        <taxon>Actinomycetes</taxon>
        <taxon>Micromonosporales</taxon>
        <taxon>Micromonosporaceae</taxon>
        <taxon>Salinispora</taxon>
    </lineage>
</organism>
<evidence type="ECO:0000313" key="9">
    <source>
        <dbReference type="EMBL" id="GIM86820.1"/>
    </source>
</evidence>
<protein>
    <submittedName>
        <fullName evidence="9 10">MFS transporter</fullName>
    </submittedName>
</protein>
<feature type="transmembrane region" description="Helical" evidence="7">
    <location>
        <begin position="167"/>
        <end position="191"/>
    </location>
</feature>
<feature type="transmembrane region" description="Helical" evidence="7">
    <location>
        <begin position="83"/>
        <end position="102"/>
    </location>
</feature>
<dbReference type="InterPro" id="IPR036259">
    <property type="entry name" value="MFS_trans_sf"/>
</dbReference>
<feature type="transmembrane region" description="Helical" evidence="7">
    <location>
        <begin position="141"/>
        <end position="161"/>
    </location>
</feature>
<feature type="transmembrane region" description="Helical" evidence="7">
    <location>
        <begin position="481"/>
        <end position="501"/>
    </location>
</feature>
<feature type="transmembrane region" description="Helical" evidence="7">
    <location>
        <begin position="18"/>
        <end position="39"/>
    </location>
</feature>
<keyword evidence="6 7" id="KW-0472">Membrane</keyword>
<feature type="transmembrane region" description="Helical" evidence="7">
    <location>
        <begin position="334"/>
        <end position="354"/>
    </location>
</feature>
<feature type="transmembrane region" description="Helical" evidence="7">
    <location>
        <begin position="108"/>
        <end position="129"/>
    </location>
</feature>
<dbReference type="CDD" id="cd17321">
    <property type="entry name" value="MFS_MMR_MDR_like"/>
    <property type="match status" value="1"/>
</dbReference>
<dbReference type="EMBL" id="BOQM01000028">
    <property type="protein sequence ID" value="GIM86820.1"/>
    <property type="molecule type" value="Genomic_DNA"/>
</dbReference>
<sequence length="509" mass="52267">MTSLGAPARAGRREWTGLAVLCLPTMLSQVDINVLILALPQLAADLGTSATQQLWVTDIYGFMIAGFLLTMGTLGDRVGHRRVLMAGAVGFIAASLLAAYSSSTEMLLVARALLGIAAATVMPSVLALIRRMFQDPKQLGAAFGIWGSSIMLGVMFGPAIGGLLLNSFWWGSVFLLGVPVMLLLLAVGPALLPESRTAHASRLDLVSVLLSLAAVLPVVWGLKEFARAGWGPEPVLAVIVGVTLAALFVTRQRRLTEPLLDLELFRNKVFTTVVVTGLAIGAVMAGTGLVVTLYLQLVVGLSPLEVGLWLLVPSFAMIVGSNVGPAVARAVRPAYVIGTGLFVAAAGMLLLSQVDPGATLTLLIVGLVLVFTGNSPTGTLGSFLLMSSTPPHRAGVAGSISSAGGELGIALGIALMGSVATANYRNDVALPAGLPGEAADQARESIAGAASAANGLPTPVATEVLNAARAAFTDSLHTVSLVNAVLFLAVATLVLVTLRHAPAMGAAKR</sequence>
<feature type="transmembrane region" description="Helical" evidence="7">
    <location>
        <begin position="407"/>
        <end position="424"/>
    </location>
</feature>
<keyword evidence="2" id="KW-0813">Transport</keyword>
<dbReference type="RefSeq" id="WP_019030531.1">
    <property type="nucleotide sequence ID" value="NZ_BOQM01000028.1"/>
</dbReference>
<reference evidence="10 11" key="1">
    <citation type="submission" date="2019-06" db="EMBL/GenBank/DDBJ databases">
        <title>Sequencing the genomes of 1000 actinobacteria strains.</title>
        <authorList>
            <person name="Klenk H.-P."/>
        </authorList>
    </citation>
    <scope>NUCLEOTIDE SEQUENCE [LARGE SCALE GENOMIC DNA]</scope>
    <source>
        <strain evidence="10 11">DSM 44819</strain>
    </source>
</reference>
<keyword evidence="4 7" id="KW-0812">Transmembrane</keyword>
<dbReference type="PROSITE" id="PS50850">
    <property type="entry name" value="MFS"/>
    <property type="match status" value="1"/>
</dbReference>
<dbReference type="Proteomes" id="UP000677457">
    <property type="component" value="Unassembled WGS sequence"/>
</dbReference>
<evidence type="ECO:0000256" key="6">
    <source>
        <dbReference type="ARBA" id="ARBA00023136"/>
    </source>
</evidence>
<gene>
    <name evidence="10" type="ORF">FB564_4226</name>
    <name evidence="9" type="ORF">Sar04_35560</name>
</gene>
<evidence type="ECO:0000256" key="4">
    <source>
        <dbReference type="ARBA" id="ARBA00022692"/>
    </source>
</evidence>
<dbReference type="AlphaFoldDB" id="A0A542XT37"/>
<accession>A0A542XT37</accession>
<reference evidence="9 12" key="2">
    <citation type="submission" date="2021-03" db="EMBL/GenBank/DDBJ databases">
        <title>Whole genome shotgun sequence of Salinispora arenicola NBRC 105043.</title>
        <authorList>
            <person name="Komaki H."/>
            <person name="Tamura T."/>
        </authorList>
    </citation>
    <scope>NUCLEOTIDE SEQUENCE [LARGE SCALE GENOMIC DNA]</scope>
    <source>
        <strain evidence="9 12">NBRC 105043</strain>
    </source>
</reference>
<dbReference type="GeneID" id="93773379"/>
<dbReference type="PANTHER" id="PTHR42718:SF47">
    <property type="entry name" value="METHYL VIOLOGEN RESISTANCE PROTEIN SMVA"/>
    <property type="match status" value="1"/>
</dbReference>
<dbReference type="InterPro" id="IPR011701">
    <property type="entry name" value="MFS"/>
</dbReference>
<name>A0A542XT37_SALAC</name>
<dbReference type="SUPFAM" id="SSF103473">
    <property type="entry name" value="MFS general substrate transporter"/>
    <property type="match status" value="1"/>
</dbReference>
<evidence type="ECO:0000256" key="7">
    <source>
        <dbReference type="SAM" id="Phobius"/>
    </source>
</evidence>
<feature type="domain" description="Major facilitator superfamily (MFS) profile" evidence="8">
    <location>
        <begin position="17"/>
        <end position="502"/>
    </location>
</feature>
<feature type="transmembrane region" description="Helical" evidence="7">
    <location>
        <begin position="307"/>
        <end position="327"/>
    </location>
</feature>
<keyword evidence="12" id="KW-1185">Reference proteome</keyword>